<gene>
    <name evidence="2" type="ORF">QBC37DRAFT_377775</name>
</gene>
<dbReference type="Pfam" id="PF13360">
    <property type="entry name" value="PQQ_2"/>
    <property type="match status" value="1"/>
</dbReference>
<protein>
    <recommendedName>
        <fullName evidence="1">Pyrrolo-quinoline quinone repeat domain-containing protein</fullName>
    </recommendedName>
</protein>
<dbReference type="InterPro" id="IPR011047">
    <property type="entry name" value="Quinoprotein_ADH-like_sf"/>
</dbReference>
<evidence type="ECO:0000313" key="3">
    <source>
        <dbReference type="Proteomes" id="UP001301769"/>
    </source>
</evidence>
<evidence type="ECO:0000259" key="1">
    <source>
        <dbReference type="Pfam" id="PF13360"/>
    </source>
</evidence>
<dbReference type="Proteomes" id="UP001301769">
    <property type="component" value="Unassembled WGS sequence"/>
</dbReference>
<dbReference type="EMBL" id="MU858196">
    <property type="protein sequence ID" value="KAK4209710.1"/>
    <property type="molecule type" value="Genomic_DNA"/>
</dbReference>
<dbReference type="PANTHER" id="PTHR34512">
    <property type="entry name" value="CELL SURFACE PROTEIN"/>
    <property type="match status" value="1"/>
</dbReference>
<keyword evidence="3" id="KW-1185">Reference proteome</keyword>
<reference evidence="2" key="1">
    <citation type="journal article" date="2023" name="Mol. Phylogenet. Evol.">
        <title>Genome-scale phylogeny and comparative genomics of the fungal order Sordariales.</title>
        <authorList>
            <person name="Hensen N."/>
            <person name="Bonometti L."/>
            <person name="Westerberg I."/>
            <person name="Brannstrom I.O."/>
            <person name="Guillou S."/>
            <person name="Cros-Aarteil S."/>
            <person name="Calhoun S."/>
            <person name="Haridas S."/>
            <person name="Kuo A."/>
            <person name="Mondo S."/>
            <person name="Pangilinan J."/>
            <person name="Riley R."/>
            <person name="LaButti K."/>
            <person name="Andreopoulos B."/>
            <person name="Lipzen A."/>
            <person name="Chen C."/>
            <person name="Yan M."/>
            <person name="Daum C."/>
            <person name="Ng V."/>
            <person name="Clum A."/>
            <person name="Steindorff A."/>
            <person name="Ohm R.A."/>
            <person name="Martin F."/>
            <person name="Silar P."/>
            <person name="Natvig D.O."/>
            <person name="Lalanne C."/>
            <person name="Gautier V."/>
            <person name="Ament-Velasquez S.L."/>
            <person name="Kruys A."/>
            <person name="Hutchinson M.I."/>
            <person name="Powell A.J."/>
            <person name="Barry K."/>
            <person name="Miller A.N."/>
            <person name="Grigoriev I.V."/>
            <person name="Debuchy R."/>
            <person name="Gladieux P."/>
            <person name="Hiltunen Thoren M."/>
            <person name="Johannesson H."/>
        </authorList>
    </citation>
    <scope>NUCLEOTIDE SEQUENCE</scope>
    <source>
        <strain evidence="2">PSN293</strain>
    </source>
</reference>
<dbReference type="InterPro" id="IPR002372">
    <property type="entry name" value="PQQ_rpt_dom"/>
</dbReference>
<comment type="caution">
    <text evidence="2">The sequence shown here is derived from an EMBL/GenBank/DDBJ whole genome shotgun (WGS) entry which is preliminary data.</text>
</comment>
<evidence type="ECO:0000313" key="2">
    <source>
        <dbReference type="EMBL" id="KAK4209710.1"/>
    </source>
</evidence>
<name>A0AAN7B6A3_9PEZI</name>
<dbReference type="Gene3D" id="2.130.10.10">
    <property type="entry name" value="YVTN repeat-like/Quinoprotein amine dehydrogenase"/>
    <property type="match status" value="1"/>
</dbReference>
<dbReference type="SUPFAM" id="SSF50998">
    <property type="entry name" value="Quinoprotein alcohol dehydrogenase-like"/>
    <property type="match status" value="1"/>
</dbReference>
<feature type="domain" description="Pyrrolo-quinoline quinone repeat" evidence="1">
    <location>
        <begin position="141"/>
        <end position="358"/>
    </location>
</feature>
<dbReference type="InterPro" id="IPR015943">
    <property type="entry name" value="WD40/YVTN_repeat-like_dom_sf"/>
</dbReference>
<dbReference type="PANTHER" id="PTHR34512:SF30">
    <property type="entry name" value="OUTER MEMBRANE PROTEIN ASSEMBLY FACTOR BAMB"/>
    <property type="match status" value="1"/>
</dbReference>
<dbReference type="AlphaFoldDB" id="A0AAN7B6A3"/>
<reference evidence="2" key="2">
    <citation type="submission" date="2023-05" db="EMBL/GenBank/DDBJ databases">
        <authorList>
            <consortium name="Lawrence Berkeley National Laboratory"/>
            <person name="Steindorff A."/>
            <person name="Hensen N."/>
            <person name="Bonometti L."/>
            <person name="Westerberg I."/>
            <person name="Brannstrom I.O."/>
            <person name="Guillou S."/>
            <person name="Cros-Aarteil S."/>
            <person name="Calhoun S."/>
            <person name="Haridas S."/>
            <person name="Kuo A."/>
            <person name="Mondo S."/>
            <person name="Pangilinan J."/>
            <person name="Riley R."/>
            <person name="Labutti K."/>
            <person name="Andreopoulos B."/>
            <person name="Lipzen A."/>
            <person name="Chen C."/>
            <person name="Yanf M."/>
            <person name="Daum C."/>
            <person name="Ng V."/>
            <person name="Clum A."/>
            <person name="Ohm R."/>
            <person name="Martin F."/>
            <person name="Silar P."/>
            <person name="Natvig D."/>
            <person name="Lalanne C."/>
            <person name="Gautier V."/>
            <person name="Ament-Velasquez S.L."/>
            <person name="Kruys A."/>
            <person name="Hutchinson M.I."/>
            <person name="Powell A.J."/>
            <person name="Barry K."/>
            <person name="Miller A.N."/>
            <person name="Grigoriev I.V."/>
            <person name="Debuchy R."/>
            <person name="Gladieux P."/>
            <person name="Thoren M.H."/>
            <person name="Johannesson H."/>
        </authorList>
    </citation>
    <scope>NUCLEOTIDE SEQUENCE</scope>
    <source>
        <strain evidence="2">PSN293</strain>
    </source>
</reference>
<organism evidence="2 3">
    <name type="scientific">Rhypophila decipiens</name>
    <dbReference type="NCBI Taxonomy" id="261697"/>
    <lineage>
        <taxon>Eukaryota</taxon>
        <taxon>Fungi</taxon>
        <taxon>Dikarya</taxon>
        <taxon>Ascomycota</taxon>
        <taxon>Pezizomycotina</taxon>
        <taxon>Sordariomycetes</taxon>
        <taxon>Sordariomycetidae</taxon>
        <taxon>Sordariales</taxon>
        <taxon>Naviculisporaceae</taxon>
        <taxon>Rhypophila</taxon>
    </lineage>
</organism>
<proteinExistence type="predicted"/>
<accession>A0AAN7B6A3</accession>
<sequence>MLNQRWKTKIPESQYKDRRPSPYRDFNRVTPLITEHGIFAGGYGCLCRLDRNTGEILTSVPLPVAKGTSEAPIVVIRRATSSLLIASSHGRVLGLDPITLTQRWITKLPRSKSYPSTPLLCHAPSIDSTDVRIYAAPPGFVFRLDPQTGRTLARNDVCGCGYKPVSLGIGHSKEEVLARIKRNLYALDPFTPRTRWQNRLDDPNSYKGLNPAVLMNISTAYKGTLYHVSGINGAKLDKFCLKMKEDTIMVLDAPNKRVYIGIDGYAICVSTEGEKLKNLWNVSLPSSGHSVTQVALGPNNGRVYFANNGYVFALEIGGNIVSANALSGFGGKMTNLHASSDMIVVGIDGHCIALETGNGGSNEARGAIHAPLPSYWETKKEKP</sequence>